<dbReference type="InterPro" id="IPR017132">
    <property type="entry name" value="Lsm7"/>
</dbReference>
<dbReference type="Gene3D" id="2.30.30.100">
    <property type="match status" value="1"/>
</dbReference>
<feature type="domain" description="Sm" evidence="5">
    <location>
        <begin position="30"/>
        <end position="110"/>
    </location>
</feature>
<feature type="region of interest" description="Disordered" evidence="4">
    <location>
        <begin position="654"/>
        <end position="675"/>
    </location>
</feature>
<evidence type="ECO:0000256" key="4">
    <source>
        <dbReference type="SAM" id="MobiDB-lite"/>
    </source>
</evidence>
<accession>A0A9W8DQL0</accession>
<keyword evidence="3" id="KW-0539">Nucleus</keyword>
<dbReference type="CDD" id="cd01729">
    <property type="entry name" value="LSm7"/>
    <property type="match status" value="1"/>
</dbReference>
<proteinExistence type="inferred from homology"/>
<feature type="compositionally biased region" description="Pro residues" evidence="4">
    <location>
        <begin position="110"/>
        <end position="120"/>
    </location>
</feature>
<dbReference type="GO" id="GO:0031491">
    <property type="term" value="F:nucleosome binding"/>
    <property type="evidence" value="ECO:0007669"/>
    <property type="project" value="TreeGrafter"/>
</dbReference>
<keyword evidence="7" id="KW-1185">Reference proteome</keyword>
<reference evidence="6" key="1">
    <citation type="submission" date="2022-07" db="EMBL/GenBank/DDBJ databases">
        <title>Phylogenomic reconstructions and comparative analyses of Kickxellomycotina fungi.</title>
        <authorList>
            <person name="Reynolds N.K."/>
            <person name="Stajich J.E."/>
            <person name="Barry K."/>
            <person name="Grigoriev I.V."/>
            <person name="Crous P."/>
            <person name="Smith M.E."/>
        </authorList>
    </citation>
    <scope>NUCLEOTIDE SEQUENCE</scope>
    <source>
        <strain evidence="6">NBRC 100468</strain>
    </source>
</reference>
<dbReference type="InterPro" id="IPR010920">
    <property type="entry name" value="LSM_dom_sf"/>
</dbReference>
<dbReference type="GO" id="GO:0032991">
    <property type="term" value="C:protein-containing complex"/>
    <property type="evidence" value="ECO:0007669"/>
    <property type="project" value="UniProtKB-ARBA"/>
</dbReference>
<dbReference type="OrthoDB" id="77564at2759"/>
<feature type="compositionally biased region" description="Acidic residues" evidence="4">
    <location>
        <begin position="1179"/>
        <end position="1190"/>
    </location>
</feature>
<dbReference type="InterPro" id="IPR047575">
    <property type="entry name" value="Sm"/>
</dbReference>
<feature type="compositionally biased region" description="Basic and acidic residues" evidence="4">
    <location>
        <begin position="517"/>
        <end position="543"/>
    </location>
</feature>
<evidence type="ECO:0000259" key="5">
    <source>
        <dbReference type="PROSITE" id="PS52002"/>
    </source>
</evidence>
<dbReference type="SMART" id="SM00651">
    <property type="entry name" value="Sm"/>
    <property type="match status" value="1"/>
</dbReference>
<dbReference type="InterPro" id="IPR011990">
    <property type="entry name" value="TPR-like_helical_dom_sf"/>
</dbReference>
<gene>
    <name evidence="6" type="primary">HIR3</name>
    <name evidence="6" type="ORF">H4219_002445</name>
</gene>
<feature type="region of interest" description="Disordered" evidence="4">
    <location>
        <begin position="109"/>
        <end position="132"/>
    </location>
</feature>
<protein>
    <submittedName>
        <fullName evidence="6">Histone transcription regulator 3</fullName>
    </submittedName>
</protein>
<sequence>MSSQEFQKQQPRAQNNPERHGNDEKKKKRDPILDLSKYADKEICVKFTGGREMIGVLKGYDQLMNLVLDNGIERLRDPEDPSQITDKTRKVGLFVCRVGNIRKVLLFWPINPPPPSPPQKGQPDKDGKESSLSFEAKVDECVDKFKTALRSMQKGWRHESLKMLRDLASQPVILGTEGTSAEEAERDRKATREGGVTVERLRYLIHRTIGQSILYIIQDSPRNQNSSSNMSVLSSAHIKKDLSSNENVLLEEALKHLILATEKDPSDVQGWYALGHCALSSGYLTTARQAFISGLKASGDPTRVTKSESSGGQAFSDADIEDGFYKAIVPQRINSPAGWWCLQFLCKTLYLQDDLVAMSKVIKAAKRLDPQFSLPNIPTLEDGFNLLYLTNSVNVAMSIQMLKPQKFKPSTFNKDKPHVLKLNHDSLNIQDVGRFLLDVASLEQNDKPNSLSLLVKLKAKSQDLKGMSKTSKQTQESYKAAPTPGTEREASIGSYAEASNDGTPVLEEANVGNDGGLSDKQKDESTEKAGVKRKCNRDQEFSRSKRRSMRCRPSETGPSRSYSSSSLRSGSSLIPSLVSDPTHSLFIPQGSEYDREFISLLEIWLVEIGWLAQQDIQNNSLRSLMQWSSHRKDVDEWFTSPGFLSLVSSKSHQKGQKSSFSSNHRGGAKQAKTPGEKELTAYTDKLLAYLNDRESGLVPLLHKQEFIQDSLQNFIRDVNNTTLSVFDSLVILITNVLSSGFNDIIIPGFSKQDIPILVDILASTHTTLIQRASISSGILCQSSDPIEATTPLLDNECPIPDSLLLEIWRATTAVEILTAAIIYANSSQTLEAKLQDIEYMLRDWRQALDLSITALCSLHEDANAYMEIFLAINELRMEWSTCQLNALKTNIAEYKENLLRVRYLYFELSTKVSNGESLLDKSPQCLLTGRSVTSELLEGRISHVQSHLNLIDASTAIKYENFIKASKIIENQLYPDLSSKLQPEPSPALSVQTTRERRILLSMLNMAYRGQNEFEKSTIVTILSLKILVDELTQQFQSPGNKHSYAHISALLEEISELLADFTSSSKKALENRSESSQSSPSGTVSIGYNIFFLPWSPSSENRSKGIGLTLDPLIQLINISLASMFRFRKQTANFVSPSSNHFGNLLATISARLWTALSIIWDNHPHTQSFYAQKLDSSDEQSEPGEPDDNLSSSESDNLNFVVLTEEIHRVMGERGLCCHEDGLFVHHCLEIYRRLHIASGRGDVLWDDISQCLFCLYQLKLDPEGSPPEEHCVPSRQISRKEGLQVYDLVEQALIARIQQTRGAPVRAEVRSGFEKLVSSIGDPPLKSKMSLAHNTSIVKDYLSRSMPFTSADLRTCIELTTKKNRNGGLTSSMQLPLLSVPDKDIEGAHRALHYIHGAMMHDMVRSRARNQAAQLSQELIDDVLKQYHTNVIINPKSWHAWYLLGVGYMDKAESSLLASAKEIKDMLPEIGDMQYRALLCFAQSFRRAPCLLDRFSKDKKNTDPDSYWSLVIRRVHSYTATLLYSMASRPLSLQGFSSAHKPEQTSFIIAKQLDAGYWGSQRDQVSEGLEKRFIASKSPWTAQEAFKLSAYLFNKASILDPKNWKFVYMLAKALGKCGEVEESCACYLKSALLSTKPQSSTSQSESDVPSQPILQITDASIDPVYKLLSSLTKQLFRDKMSESIVSKYLDVLCNQTDLKEIQDQSELADPATSVPMAPNYATFKRIRGIAAYLCQVDRKKWHHRPKYLVAWIDYNILSSPETAKKEMFGLLHMRSTTKQLASFYKTDFERTGKHYVYLEKYIRLLSLILRNLGCIDDLQVLRKKVMKGENTLFHYQALASELSQMCEELDSSMTIENKEVQKNQDVAEKLEDKIPQQESDQKKDDYTTE</sequence>
<dbReference type="SUPFAM" id="SSF50182">
    <property type="entry name" value="Sm-like ribonucleoproteins"/>
    <property type="match status" value="1"/>
</dbReference>
<dbReference type="PANTHER" id="PTHR15502:SF7">
    <property type="entry name" value="CALCINEURIN-BINDING PROTEIN CABIN-1"/>
    <property type="match status" value="1"/>
</dbReference>
<dbReference type="GO" id="GO:0000956">
    <property type="term" value="P:nuclear-transcribed mRNA catabolic process"/>
    <property type="evidence" value="ECO:0007669"/>
    <property type="project" value="InterPro"/>
</dbReference>
<evidence type="ECO:0000256" key="1">
    <source>
        <dbReference type="ARBA" id="ARBA00004123"/>
    </source>
</evidence>
<feature type="compositionally biased region" description="Polar residues" evidence="4">
    <location>
        <begin position="468"/>
        <end position="477"/>
    </location>
</feature>
<evidence type="ECO:0000256" key="3">
    <source>
        <dbReference type="ARBA" id="ARBA00023242"/>
    </source>
</evidence>
<comment type="similarity">
    <text evidence="2">Belongs to the HIR3 family.</text>
</comment>
<dbReference type="Pfam" id="PF01423">
    <property type="entry name" value="LSM"/>
    <property type="match status" value="1"/>
</dbReference>
<comment type="caution">
    <text evidence="6">The sequence shown here is derived from an EMBL/GenBank/DDBJ whole genome shotgun (WGS) entry which is preliminary data.</text>
</comment>
<dbReference type="InterPro" id="IPR001163">
    <property type="entry name" value="Sm_dom_euk/arc"/>
</dbReference>
<dbReference type="GO" id="GO:0003723">
    <property type="term" value="F:RNA binding"/>
    <property type="evidence" value="ECO:0007669"/>
    <property type="project" value="InterPro"/>
</dbReference>
<dbReference type="InterPro" id="IPR033053">
    <property type="entry name" value="Hir3/CABIN1"/>
</dbReference>
<organism evidence="6 7">
    <name type="scientific">Mycoemilia scoparia</name>
    <dbReference type="NCBI Taxonomy" id="417184"/>
    <lineage>
        <taxon>Eukaryota</taxon>
        <taxon>Fungi</taxon>
        <taxon>Fungi incertae sedis</taxon>
        <taxon>Zoopagomycota</taxon>
        <taxon>Kickxellomycotina</taxon>
        <taxon>Kickxellomycetes</taxon>
        <taxon>Kickxellales</taxon>
        <taxon>Kickxellaceae</taxon>
        <taxon>Mycoemilia</taxon>
    </lineage>
</organism>
<dbReference type="GO" id="GO:0005634">
    <property type="term" value="C:nucleus"/>
    <property type="evidence" value="ECO:0007669"/>
    <property type="project" value="UniProtKB-SubCell"/>
</dbReference>
<dbReference type="Proteomes" id="UP001150538">
    <property type="component" value="Unassembled WGS sequence"/>
</dbReference>
<feature type="region of interest" description="Disordered" evidence="4">
    <location>
        <begin position="1175"/>
        <end position="1196"/>
    </location>
</feature>
<dbReference type="EMBL" id="JANBPU010000039">
    <property type="protein sequence ID" value="KAJ1918723.1"/>
    <property type="molecule type" value="Genomic_DNA"/>
</dbReference>
<dbReference type="PROSITE" id="PS52002">
    <property type="entry name" value="SM"/>
    <property type="match status" value="1"/>
</dbReference>
<dbReference type="PANTHER" id="PTHR15502">
    <property type="entry name" value="CALCINEURIN-BINDING PROTEIN CABIN 1-RELATED"/>
    <property type="match status" value="1"/>
</dbReference>
<name>A0A9W8DQL0_9FUNG</name>
<feature type="compositionally biased region" description="Low complexity" evidence="4">
    <location>
        <begin position="557"/>
        <end position="568"/>
    </location>
</feature>
<feature type="region of interest" description="Disordered" evidence="4">
    <location>
        <begin position="1"/>
        <end position="32"/>
    </location>
</feature>
<feature type="region of interest" description="Disordered" evidence="4">
    <location>
        <begin position="462"/>
        <end position="568"/>
    </location>
</feature>
<dbReference type="GO" id="GO:0006325">
    <property type="term" value="P:chromatin organization"/>
    <property type="evidence" value="ECO:0007669"/>
    <property type="project" value="InterPro"/>
</dbReference>
<evidence type="ECO:0000313" key="6">
    <source>
        <dbReference type="EMBL" id="KAJ1918723.1"/>
    </source>
</evidence>
<comment type="subcellular location">
    <subcellularLocation>
        <location evidence="1">Nucleus</location>
    </subcellularLocation>
</comment>
<dbReference type="SUPFAM" id="SSF48452">
    <property type="entry name" value="TPR-like"/>
    <property type="match status" value="1"/>
</dbReference>
<evidence type="ECO:0000313" key="7">
    <source>
        <dbReference type="Proteomes" id="UP001150538"/>
    </source>
</evidence>
<evidence type="ECO:0000256" key="2">
    <source>
        <dbReference type="ARBA" id="ARBA00007335"/>
    </source>
</evidence>
<feature type="compositionally biased region" description="Polar residues" evidence="4">
    <location>
        <begin position="1"/>
        <end position="16"/>
    </location>
</feature>
<feature type="region of interest" description="Disordered" evidence="4">
    <location>
        <begin position="1863"/>
        <end position="1892"/>
    </location>
</feature>
<dbReference type="GO" id="GO:0000398">
    <property type="term" value="P:mRNA splicing, via spliceosome"/>
    <property type="evidence" value="ECO:0007669"/>
    <property type="project" value="InterPro"/>
</dbReference>